<dbReference type="PANTHER" id="PTHR30349">
    <property type="entry name" value="PHAGE INTEGRASE-RELATED"/>
    <property type="match status" value="1"/>
</dbReference>
<reference evidence="6 7" key="1">
    <citation type="submission" date="2016-01" db="EMBL/GenBank/DDBJ databases">
        <authorList>
            <person name="Peeters C."/>
        </authorList>
    </citation>
    <scope>NUCLEOTIDE SEQUENCE [LARGE SCALE GENOMIC DNA]</scope>
    <source>
        <strain evidence="6">LMG 29315</strain>
    </source>
</reference>
<gene>
    <name evidence="6" type="ORF">AWB72_04211</name>
</gene>
<dbReference type="Pfam" id="PF00589">
    <property type="entry name" value="Phage_integrase"/>
    <property type="match status" value="1"/>
</dbReference>
<evidence type="ECO:0000313" key="7">
    <source>
        <dbReference type="Proteomes" id="UP000198263"/>
    </source>
</evidence>
<sequence length="338" mass="38367">MSKARVKKASAVQRSPDASPSQDAGLTVEAWLTQWLGMTRIETSTRIGYDAAVKFWTRSPYDNRGRPMGTLLLRGLKLSHILTAIASRRELSGKTINNYVSVLRLALGIAVADELIPTNIAEAVTRAKHQRQPTDPFSREESEAIIAEAALMDAQIHNYIELWFWSGLRTSEINGLEWRYVDFKDNTIAIERVLVAGEEKNRTKTAEARLVRLNSRSRAALLRQRAFTQVAGGRVFQDPRTGQPWHSEEAFQRVYWARILKRLGILYRRPYNMRHSYATSMLMAGMTPAFCARQLGHTVEMFLRTYAKWIDGSQNDLEMARLENALTDPLTSPLTAKQ</sequence>
<keyword evidence="2" id="KW-0238">DNA-binding</keyword>
<dbReference type="GO" id="GO:0003677">
    <property type="term" value="F:DNA binding"/>
    <property type="evidence" value="ECO:0007669"/>
    <property type="project" value="UniProtKB-KW"/>
</dbReference>
<evidence type="ECO:0000256" key="3">
    <source>
        <dbReference type="ARBA" id="ARBA00023172"/>
    </source>
</evidence>
<dbReference type="Proteomes" id="UP000198263">
    <property type="component" value="Unassembled WGS sequence"/>
</dbReference>
<keyword evidence="7" id="KW-1185">Reference proteome</keyword>
<dbReference type="GO" id="GO:0015074">
    <property type="term" value="P:DNA integration"/>
    <property type="evidence" value="ECO:0007669"/>
    <property type="project" value="UniProtKB-KW"/>
</dbReference>
<dbReference type="InterPro" id="IPR011010">
    <property type="entry name" value="DNA_brk_join_enz"/>
</dbReference>
<evidence type="ECO:0000256" key="4">
    <source>
        <dbReference type="SAM" id="MobiDB-lite"/>
    </source>
</evidence>
<evidence type="ECO:0000256" key="2">
    <source>
        <dbReference type="ARBA" id="ARBA00023125"/>
    </source>
</evidence>
<evidence type="ECO:0000256" key="1">
    <source>
        <dbReference type="ARBA" id="ARBA00022908"/>
    </source>
</evidence>
<dbReference type="AlphaFoldDB" id="A0A658R1L8"/>
<proteinExistence type="predicted"/>
<keyword evidence="3" id="KW-0233">DNA recombination</keyword>
<dbReference type="PROSITE" id="PS51898">
    <property type="entry name" value="TYR_RECOMBINASE"/>
    <property type="match status" value="1"/>
</dbReference>
<dbReference type="RefSeq" id="WP_342066001.1">
    <property type="nucleotide sequence ID" value="NZ_FCNV02000010.1"/>
</dbReference>
<dbReference type="GO" id="GO:0006310">
    <property type="term" value="P:DNA recombination"/>
    <property type="evidence" value="ECO:0007669"/>
    <property type="project" value="UniProtKB-KW"/>
</dbReference>
<dbReference type="InterPro" id="IPR002104">
    <property type="entry name" value="Integrase_catalytic"/>
</dbReference>
<dbReference type="SUPFAM" id="SSF56349">
    <property type="entry name" value="DNA breaking-rejoining enzymes"/>
    <property type="match status" value="1"/>
</dbReference>
<dbReference type="EMBL" id="FCNV02000010">
    <property type="protein sequence ID" value="SAL40256.1"/>
    <property type="molecule type" value="Genomic_DNA"/>
</dbReference>
<dbReference type="Gene3D" id="1.10.443.10">
    <property type="entry name" value="Intergrase catalytic core"/>
    <property type="match status" value="1"/>
</dbReference>
<accession>A0A658R1L8</accession>
<feature type="domain" description="Tyr recombinase" evidence="5">
    <location>
        <begin position="132"/>
        <end position="321"/>
    </location>
</feature>
<dbReference type="InterPro" id="IPR010998">
    <property type="entry name" value="Integrase_recombinase_N"/>
</dbReference>
<feature type="region of interest" description="Disordered" evidence="4">
    <location>
        <begin position="1"/>
        <end position="23"/>
    </location>
</feature>
<evidence type="ECO:0000313" key="6">
    <source>
        <dbReference type="EMBL" id="SAL40256.1"/>
    </source>
</evidence>
<keyword evidence="1" id="KW-0229">DNA integration</keyword>
<name>A0A658R1L8_9BURK</name>
<organism evidence="6 7">
    <name type="scientific">Caballeronia concitans</name>
    <dbReference type="NCBI Taxonomy" id="1777133"/>
    <lineage>
        <taxon>Bacteria</taxon>
        <taxon>Pseudomonadati</taxon>
        <taxon>Pseudomonadota</taxon>
        <taxon>Betaproteobacteria</taxon>
        <taxon>Burkholderiales</taxon>
        <taxon>Burkholderiaceae</taxon>
        <taxon>Caballeronia</taxon>
    </lineage>
</organism>
<dbReference type="InterPro" id="IPR050090">
    <property type="entry name" value="Tyrosine_recombinase_XerCD"/>
</dbReference>
<feature type="compositionally biased region" description="Polar residues" evidence="4">
    <location>
        <begin position="12"/>
        <end position="23"/>
    </location>
</feature>
<comment type="caution">
    <text evidence="6">The sequence shown here is derived from an EMBL/GenBank/DDBJ whole genome shotgun (WGS) entry which is preliminary data.</text>
</comment>
<protein>
    <submittedName>
        <fullName evidence="6">Bbp50</fullName>
    </submittedName>
</protein>
<dbReference type="InterPro" id="IPR013762">
    <property type="entry name" value="Integrase-like_cat_sf"/>
</dbReference>
<dbReference type="PANTHER" id="PTHR30349:SF36">
    <property type="entry name" value="PROPHAGE INTEGRASE INTR-RELATED"/>
    <property type="match status" value="1"/>
</dbReference>
<dbReference type="CDD" id="cd01189">
    <property type="entry name" value="INT_ICEBs1_C_like"/>
    <property type="match status" value="1"/>
</dbReference>
<evidence type="ECO:0000259" key="5">
    <source>
        <dbReference type="PROSITE" id="PS51898"/>
    </source>
</evidence>
<dbReference type="Gene3D" id="1.10.150.130">
    <property type="match status" value="1"/>
</dbReference>